<evidence type="ECO:0000256" key="6">
    <source>
        <dbReference type="ARBA" id="ARBA00023136"/>
    </source>
</evidence>
<comment type="caution">
    <text evidence="9">The sequence shown here is derived from an EMBL/GenBank/DDBJ whole genome shotgun (WGS) entry which is preliminary data.</text>
</comment>
<evidence type="ECO:0000256" key="8">
    <source>
        <dbReference type="SAM" id="Phobius"/>
    </source>
</evidence>
<feature type="transmembrane region" description="Helical" evidence="8">
    <location>
        <begin position="357"/>
        <end position="379"/>
    </location>
</feature>
<dbReference type="InterPro" id="IPR051327">
    <property type="entry name" value="MATE_MepA_subfamily"/>
</dbReference>
<dbReference type="AlphaFoldDB" id="A0A5C5BAE7"/>
<feature type="transmembrane region" description="Helical" evidence="8">
    <location>
        <begin position="138"/>
        <end position="158"/>
    </location>
</feature>
<evidence type="ECO:0000256" key="2">
    <source>
        <dbReference type="ARBA" id="ARBA00022448"/>
    </source>
</evidence>
<keyword evidence="4 8" id="KW-0812">Transmembrane</keyword>
<dbReference type="GO" id="GO:0005886">
    <property type="term" value="C:plasma membrane"/>
    <property type="evidence" value="ECO:0007669"/>
    <property type="project" value="UniProtKB-SubCell"/>
</dbReference>
<keyword evidence="5 8" id="KW-1133">Transmembrane helix</keyword>
<evidence type="ECO:0000256" key="1">
    <source>
        <dbReference type="ARBA" id="ARBA00004651"/>
    </source>
</evidence>
<proteinExistence type="predicted"/>
<reference evidence="9 10" key="1">
    <citation type="submission" date="2019-06" db="EMBL/GenBank/DDBJ databases">
        <title>Draft genome sequence of Miniimonas arenae KCTC 19750T isolated from sea sand.</title>
        <authorList>
            <person name="Park S.-J."/>
        </authorList>
    </citation>
    <scope>NUCLEOTIDE SEQUENCE [LARGE SCALE GENOMIC DNA]</scope>
    <source>
        <strain evidence="9 10">KCTC 19750</strain>
    </source>
</reference>
<keyword evidence="3" id="KW-1003">Cell membrane</keyword>
<keyword evidence="10" id="KW-1185">Reference proteome</keyword>
<feature type="transmembrane region" description="Helical" evidence="8">
    <location>
        <begin position="235"/>
        <end position="255"/>
    </location>
</feature>
<dbReference type="GO" id="GO:0015297">
    <property type="term" value="F:antiporter activity"/>
    <property type="evidence" value="ECO:0007669"/>
    <property type="project" value="InterPro"/>
</dbReference>
<feature type="transmembrane region" description="Helical" evidence="8">
    <location>
        <begin position="429"/>
        <end position="451"/>
    </location>
</feature>
<feature type="transmembrane region" description="Helical" evidence="8">
    <location>
        <begin position="178"/>
        <end position="199"/>
    </location>
</feature>
<accession>A0A5C5BAE7</accession>
<feature type="transmembrane region" description="Helical" evidence="8">
    <location>
        <begin position="457"/>
        <end position="478"/>
    </location>
</feature>
<dbReference type="InterPro" id="IPR002528">
    <property type="entry name" value="MATE_fam"/>
</dbReference>
<dbReference type="PANTHER" id="PTHR43823:SF3">
    <property type="entry name" value="MULTIDRUG EXPORT PROTEIN MEPA"/>
    <property type="match status" value="1"/>
</dbReference>
<dbReference type="InterPro" id="IPR048279">
    <property type="entry name" value="MdtK-like"/>
</dbReference>
<evidence type="ECO:0000313" key="10">
    <source>
        <dbReference type="Proteomes" id="UP000313849"/>
    </source>
</evidence>
<dbReference type="PANTHER" id="PTHR43823">
    <property type="entry name" value="SPORULATION PROTEIN YKVU"/>
    <property type="match status" value="1"/>
</dbReference>
<feature type="transmembrane region" description="Helical" evidence="8">
    <location>
        <begin position="325"/>
        <end position="345"/>
    </location>
</feature>
<protein>
    <submittedName>
        <fullName evidence="9">MATE family efflux transporter</fullName>
    </submittedName>
</protein>
<dbReference type="Proteomes" id="UP000313849">
    <property type="component" value="Unassembled WGS sequence"/>
</dbReference>
<sequence length="506" mass="51707">MPADLTTPAVTNADDASEGTASGSTSGNRRALATAPVWRALVHLCVPMIAGLSVGTVYNIVNAGFVGSLHSTPMLAALTLAMPVFAVLMAVGGVFGVGGGTYVSRLIGAEDAVDPVGGTDPLRSPAETALRIKQVSAFTLWGAVAAGVVVGVVGLVLATPIATAVGASGDALVPTAQYIAAMCAFAPAMVASFALEQLVRAEGAAVSSMTGVLISTAANFAFDVLFILVLHQGVLGAGIAVGLSNVVMAGYYVWWLVRRSEAAALAPRWLRLDRELLRTVFGVGVSELLQSSFLVVSTVVMNWVAIGYGSALLAGMGVALRISQLPEMICMGVFLGAIPLFAYGYGAGDGVRLRRAITGAAVAILGFTAVFSTLVLLFREQVFALFSADADVLADGTRILTAMLVATVFNGISGLVIAVFQATGQMRDAAIMSVAQGVLFVPVVLLGNAWFGMTGVIWAMTVTELVVFLLGAVLFVAARREFAGVAESGAAVETGADVLDAAPATA</sequence>
<feature type="transmembrane region" description="Helical" evidence="8">
    <location>
        <begin position="73"/>
        <end position="97"/>
    </location>
</feature>
<keyword evidence="2" id="KW-0813">Transport</keyword>
<dbReference type="PIRSF" id="PIRSF006603">
    <property type="entry name" value="DinF"/>
    <property type="match status" value="1"/>
</dbReference>
<feature type="compositionally biased region" description="Low complexity" evidence="7">
    <location>
        <begin position="18"/>
        <end position="27"/>
    </location>
</feature>
<evidence type="ECO:0000256" key="4">
    <source>
        <dbReference type="ARBA" id="ARBA00022692"/>
    </source>
</evidence>
<feature type="transmembrane region" description="Helical" evidence="8">
    <location>
        <begin position="40"/>
        <end position="61"/>
    </location>
</feature>
<feature type="transmembrane region" description="Helical" evidence="8">
    <location>
        <begin position="211"/>
        <end position="229"/>
    </location>
</feature>
<feature type="transmembrane region" description="Helical" evidence="8">
    <location>
        <begin position="276"/>
        <end position="305"/>
    </location>
</feature>
<evidence type="ECO:0000256" key="7">
    <source>
        <dbReference type="SAM" id="MobiDB-lite"/>
    </source>
</evidence>
<keyword evidence="6 8" id="KW-0472">Membrane</keyword>
<organism evidence="9 10">
    <name type="scientific">Miniimonas arenae</name>
    <dbReference type="NCBI Taxonomy" id="676201"/>
    <lineage>
        <taxon>Bacteria</taxon>
        <taxon>Bacillati</taxon>
        <taxon>Actinomycetota</taxon>
        <taxon>Actinomycetes</taxon>
        <taxon>Micrococcales</taxon>
        <taxon>Beutenbergiaceae</taxon>
        <taxon>Miniimonas</taxon>
    </lineage>
</organism>
<feature type="region of interest" description="Disordered" evidence="7">
    <location>
        <begin position="1"/>
        <end position="28"/>
    </location>
</feature>
<dbReference type="Pfam" id="PF01554">
    <property type="entry name" value="MatE"/>
    <property type="match status" value="2"/>
</dbReference>
<dbReference type="OrthoDB" id="3238556at2"/>
<dbReference type="EMBL" id="VENP01000030">
    <property type="protein sequence ID" value="TNU73910.1"/>
    <property type="molecule type" value="Genomic_DNA"/>
</dbReference>
<feature type="transmembrane region" description="Helical" evidence="8">
    <location>
        <begin position="399"/>
        <end position="420"/>
    </location>
</feature>
<dbReference type="GO" id="GO:0042910">
    <property type="term" value="F:xenobiotic transmembrane transporter activity"/>
    <property type="evidence" value="ECO:0007669"/>
    <property type="project" value="InterPro"/>
</dbReference>
<comment type="subcellular location">
    <subcellularLocation>
        <location evidence="1">Cell membrane</location>
        <topology evidence="1">Multi-pass membrane protein</topology>
    </subcellularLocation>
</comment>
<gene>
    <name evidence="9" type="ORF">FH969_09050</name>
</gene>
<dbReference type="RefSeq" id="WP_139987041.1">
    <property type="nucleotide sequence ID" value="NZ_VENP01000030.1"/>
</dbReference>
<evidence type="ECO:0000256" key="5">
    <source>
        <dbReference type="ARBA" id="ARBA00022989"/>
    </source>
</evidence>
<evidence type="ECO:0000256" key="3">
    <source>
        <dbReference type="ARBA" id="ARBA00022475"/>
    </source>
</evidence>
<name>A0A5C5BAE7_9MICO</name>
<evidence type="ECO:0000313" key="9">
    <source>
        <dbReference type="EMBL" id="TNU73910.1"/>
    </source>
</evidence>